<reference evidence="9 10" key="1">
    <citation type="submission" date="2019-11" db="EMBL/GenBank/DDBJ databases">
        <title>Comparative genomics of hydrocarbon-degrading Desulfosarcina strains.</title>
        <authorList>
            <person name="Watanabe M."/>
            <person name="Kojima H."/>
            <person name="Fukui M."/>
        </authorList>
    </citation>
    <scope>NUCLEOTIDE SEQUENCE [LARGE SCALE GENOMIC DNA]</scope>
    <source>
        <strain evidence="9 10">PL12</strain>
    </source>
</reference>
<dbReference type="PANTHER" id="PTHR43833:SF5">
    <property type="entry name" value="TRK SYSTEM POTASSIUM UPTAKE PROTEIN TRKA"/>
    <property type="match status" value="1"/>
</dbReference>
<dbReference type="GO" id="GO:0005886">
    <property type="term" value="C:plasma membrane"/>
    <property type="evidence" value="ECO:0007669"/>
    <property type="project" value="InterPro"/>
</dbReference>
<dbReference type="InterPro" id="IPR036291">
    <property type="entry name" value="NAD(P)-bd_dom_sf"/>
</dbReference>
<dbReference type="PRINTS" id="PR00335">
    <property type="entry name" value="KUPTAKETRKA"/>
</dbReference>
<evidence type="ECO:0000256" key="4">
    <source>
        <dbReference type="ARBA" id="ARBA00022958"/>
    </source>
</evidence>
<accession>A0A5K7YND7</accession>
<dbReference type="PANTHER" id="PTHR43833">
    <property type="entry name" value="POTASSIUM CHANNEL PROTEIN 2-RELATED-RELATED"/>
    <property type="match status" value="1"/>
</dbReference>
<dbReference type="Gene3D" id="3.30.70.1450">
    <property type="entry name" value="Regulator of K+ conductance, C-terminal domain"/>
    <property type="match status" value="2"/>
</dbReference>
<evidence type="ECO:0000256" key="5">
    <source>
        <dbReference type="ARBA" id="ARBA00023027"/>
    </source>
</evidence>
<keyword evidence="2" id="KW-0813">Transport</keyword>
<dbReference type="GO" id="GO:0015079">
    <property type="term" value="F:potassium ion transmembrane transporter activity"/>
    <property type="evidence" value="ECO:0007669"/>
    <property type="project" value="InterPro"/>
</dbReference>
<dbReference type="InterPro" id="IPR006037">
    <property type="entry name" value="RCK_C"/>
</dbReference>
<keyword evidence="5" id="KW-0520">NAD</keyword>
<feature type="domain" description="RCK C-terminal" evidence="8">
    <location>
        <begin position="142"/>
        <end position="227"/>
    </location>
</feature>
<dbReference type="PROSITE" id="PS51202">
    <property type="entry name" value="RCK_C"/>
    <property type="match status" value="2"/>
</dbReference>
<gene>
    <name evidence="9" type="primary">trkA</name>
    <name evidence="9" type="ORF">DSCA_00270</name>
</gene>
<dbReference type="InterPro" id="IPR006036">
    <property type="entry name" value="K_uptake_TrkA"/>
</dbReference>
<dbReference type="EMBL" id="AP021874">
    <property type="protein sequence ID" value="BBO66097.1"/>
    <property type="molecule type" value="Genomic_DNA"/>
</dbReference>
<evidence type="ECO:0000256" key="2">
    <source>
        <dbReference type="ARBA" id="ARBA00022448"/>
    </source>
</evidence>
<organism evidence="9 10">
    <name type="scientific">Desulfosarcina alkanivorans</name>
    <dbReference type="NCBI Taxonomy" id="571177"/>
    <lineage>
        <taxon>Bacteria</taxon>
        <taxon>Pseudomonadati</taxon>
        <taxon>Thermodesulfobacteriota</taxon>
        <taxon>Desulfobacteria</taxon>
        <taxon>Desulfobacterales</taxon>
        <taxon>Desulfosarcinaceae</taxon>
        <taxon>Desulfosarcina</taxon>
    </lineage>
</organism>
<evidence type="ECO:0000313" key="9">
    <source>
        <dbReference type="EMBL" id="BBO66097.1"/>
    </source>
</evidence>
<evidence type="ECO:0000313" key="10">
    <source>
        <dbReference type="Proteomes" id="UP000427906"/>
    </source>
</evidence>
<proteinExistence type="predicted"/>
<name>A0A5K7YND7_9BACT</name>
<evidence type="ECO:0000259" key="7">
    <source>
        <dbReference type="PROSITE" id="PS51201"/>
    </source>
</evidence>
<protein>
    <recommendedName>
        <fullName evidence="1">Trk system potassium uptake protein TrkA</fullName>
    </recommendedName>
</protein>
<feature type="domain" description="RCK C-terminal" evidence="8">
    <location>
        <begin position="368"/>
        <end position="449"/>
    </location>
</feature>
<dbReference type="RefSeq" id="WP_155314522.1">
    <property type="nucleotide sequence ID" value="NZ_AP021874.1"/>
</dbReference>
<dbReference type="NCBIfam" id="NF007031">
    <property type="entry name" value="PRK09496.1-2"/>
    <property type="match status" value="1"/>
</dbReference>
<feature type="domain" description="RCK N-terminal" evidence="7">
    <location>
        <begin position="231"/>
        <end position="348"/>
    </location>
</feature>
<dbReference type="InterPro" id="IPR003148">
    <property type="entry name" value="RCK_N"/>
</dbReference>
<keyword evidence="10" id="KW-1185">Reference proteome</keyword>
<evidence type="ECO:0000256" key="1">
    <source>
        <dbReference type="ARBA" id="ARBA00017378"/>
    </source>
</evidence>
<dbReference type="SUPFAM" id="SSF116726">
    <property type="entry name" value="TrkA C-terminal domain-like"/>
    <property type="match status" value="2"/>
</dbReference>
<sequence length="454" mass="49523">MKIVIVGAGEVGFHIASRLALENKDVVVIDSDQQALKRLTENVDVQTLAGSGSSPTILETAGIREAEIILAVTDSDEVNLVACLVADTLSPSTKKLARLRGADFDRYHDAFKTSAPHIDTVINPDIEVVRTIERLMSVPGAVDVGEFADGRIKFVGVYLEPGSRLAGVRLADLPAVLKDERPLIAAVVRDDQLIIPKGNNHLRAGDLVYFISEEKNLFNHLSIFDKHATPVKRVMIIGGGRIGYRLAKQLEARSLSCKVIENRAARCDFLAERLDRTVVLHGDGSDQSLLVEENIHDTDLVVTLTSDEETNILASLLAKRLGAAKTITQINKFSYFSLMSTIGIEQVVSPRLSAINSILQHIRRGKVLSAISIKGEEGEVMEALALPTSDIVSKPLRKIAFPKGSMVAGIIRREKIIIPTGESIIEPDDRIIIFATREAIPGVEKILAVKLEYI</sequence>
<dbReference type="NCBIfam" id="NF007032">
    <property type="entry name" value="PRK09496.1-4"/>
    <property type="match status" value="1"/>
</dbReference>
<dbReference type="Pfam" id="PF02080">
    <property type="entry name" value="TrkA_C"/>
    <property type="match status" value="2"/>
</dbReference>
<dbReference type="NCBIfam" id="NF007039">
    <property type="entry name" value="PRK09496.3-2"/>
    <property type="match status" value="1"/>
</dbReference>
<evidence type="ECO:0000256" key="3">
    <source>
        <dbReference type="ARBA" id="ARBA00022538"/>
    </source>
</evidence>
<dbReference type="InterPro" id="IPR036721">
    <property type="entry name" value="RCK_C_sf"/>
</dbReference>
<dbReference type="InterPro" id="IPR050721">
    <property type="entry name" value="Trk_Ktr_HKT_K-transport"/>
</dbReference>
<evidence type="ECO:0000259" key="8">
    <source>
        <dbReference type="PROSITE" id="PS51202"/>
    </source>
</evidence>
<dbReference type="Pfam" id="PF02254">
    <property type="entry name" value="TrkA_N"/>
    <property type="match status" value="2"/>
</dbReference>
<keyword evidence="3" id="KW-0633">Potassium transport</keyword>
<dbReference type="OrthoDB" id="9775180at2"/>
<dbReference type="Gene3D" id="3.40.50.720">
    <property type="entry name" value="NAD(P)-binding Rossmann-like Domain"/>
    <property type="match status" value="2"/>
</dbReference>
<keyword evidence="6" id="KW-0406">Ion transport</keyword>
<keyword evidence="4" id="KW-0630">Potassium</keyword>
<dbReference type="PROSITE" id="PS51201">
    <property type="entry name" value="RCK_N"/>
    <property type="match status" value="2"/>
</dbReference>
<dbReference type="SUPFAM" id="SSF51735">
    <property type="entry name" value="NAD(P)-binding Rossmann-fold domains"/>
    <property type="match status" value="2"/>
</dbReference>
<dbReference type="KEGG" id="dalk:DSCA_00270"/>
<evidence type="ECO:0000256" key="6">
    <source>
        <dbReference type="ARBA" id="ARBA00023065"/>
    </source>
</evidence>
<dbReference type="AlphaFoldDB" id="A0A5K7YND7"/>
<feature type="domain" description="RCK N-terminal" evidence="7">
    <location>
        <begin position="1"/>
        <end position="122"/>
    </location>
</feature>
<dbReference type="NCBIfam" id="NF007041">
    <property type="entry name" value="PRK09496.3-4"/>
    <property type="match status" value="1"/>
</dbReference>
<dbReference type="Proteomes" id="UP000427906">
    <property type="component" value="Chromosome"/>
</dbReference>